<dbReference type="Proteomes" id="UP000237105">
    <property type="component" value="Unassembled WGS sequence"/>
</dbReference>
<keyword evidence="2" id="KW-1185">Reference proteome</keyword>
<comment type="caution">
    <text evidence="1">The sequence shown here is derived from an EMBL/GenBank/DDBJ whole genome shotgun (WGS) entry which is preliminary data.</text>
</comment>
<evidence type="ECO:0000313" key="1">
    <source>
        <dbReference type="EMBL" id="PON48706.1"/>
    </source>
</evidence>
<name>A0A2P5BIW8_PARAD</name>
<accession>A0A2P5BIW8</accession>
<dbReference type="AlphaFoldDB" id="A0A2P5BIW8"/>
<protein>
    <submittedName>
        <fullName evidence="1">Uncharacterized protein</fullName>
    </submittedName>
</protein>
<dbReference type="EMBL" id="JXTB01000272">
    <property type="protein sequence ID" value="PON48706.1"/>
    <property type="molecule type" value="Genomic_DNA"/>
</dbReference>
<proteinExistence type="predicted"/>
<gene>
    <name evidence="1" type="ORF">PanWU01x14_235830</name>
</gene>
<organism evidence="1 2">
    <name type="scientific">Parasponia andersonii</name>
    <name type="common">Sponia andersonii</name>
    <dbReference type="NCBI Taxonomy" id="3476"/>
    <lineage>
        <taxon>Eukaryota</taxon>
        <taxon>Viridiplantae</taxon>
        <taxon>Streptophyta</taxon>
        <taxon>Embryophyta</taxon>
        <taxon>Tracheophyta</taxon>
        <taxon>Spermatophyta</taxon>
        <taxon>Magnoliopsida</taxon>
        <taxon>eudicotyledons</taxon>
        <taxon>Gunneridae</taxon>
        <taxon>Pentapetalae</taxon>
        <taxon>rosids</taxon>
        <taxon>fabids</taxon>
        <taxon>Rosales</taxon>
        <taxon>Cannabaceae</taxon>
        <taxon>Parasponia</taxon>
    </lineage>
</organism>
<reference evidence="2" key="1">
    <citation type="submission" date="2016-06" db="EMBL/GenBank/DDBJ databases">
        <title>Parallel loss of symbiosis genes in relatives of nitrogen-fixing non-legume Parasponia.</title>
        <authorList>
            <person name="Van Velzen R."/>
            <person name="Holmer R."/>
            <person name="Bu F."/>
            <person name="Rutten L."/>
            <person name="Van Zeijl A."/>
            <person name="Liu W."/>
            <person name="Santuari L."/>
            <person name="Cao Q."/>
            <person name="Sharma T."/>
            <person name="Shen D."/>
            <person name="Roswanjaya Y."/>
            <person name="Wardhani T."/>
            <person name="Kalhor M.S."/>
            <person name="Jansen J."/>
            <person name="Van den Hoogen J."/>
            <person name="Gungor B."/>
            <person name="Hartog M."/>
            <person name="Hontelez J."/>
            <person name="Verver J."/>
            <person name="Yang W.-C."/>
            <person name="Schijlen E."/>
            <person name="Repin R."/>
            <person name="Schilthuizen M."/>
            <person name="Schranz E."/>
            <person name="Heidstra R."/>
            <person name="Miyata K."/>
            <person name="Fedorova E."/>
            <person name="Kohlen W."/>
            <person name="Bisseling T."/>
            <person name="Smit S."/>
            <person name="Geurts R."/>
        </authorList>
    </citation>
    <scope>NUCLEOTIDE SEQUENCE [LARGE SCALE GENOMIC DNA]</scope>
    <source>
        <strain evidence="2">cv. WU1-14</strain>
    </source>
</reference>
<evidence type="ECO:0000313" key="2">
    <source>
        <dbReference type="Proteomes" id="UP000237105"/>
    </source>
</evidence>
<sequence length="98" mass="11101">MSPLVLRTTGQWSNTESVTIRDKAYGNKVDHSLIATAWSSLAREYRAPVLHLFQDNYGPEVTKSIKSISYKHSLMALEELESPIPRTDVQVHSLVEPY</sequence>